<accession>A0A243WCB5</accession>
<dbReference type="GO" id="GO:0006508">
    <property type="term" value="P:proteolysis"/>
    <property type="evidence" value="ECO:0007669"/>
    <property type="project" value="UniProtKB-KW"/>
</dbReference>
<organism evidence="2 3">
    <name type="scientific">Hymenobacter crusticola</name>
    <dbReference type="NCBI Taxonomy" id="1770526"/>
    <lineage>
        <taxon>Bacteria</taxon>
        <taxon>Pseudomonadati</taxon>
        <taxon>Bacteroidota</taxon>
        <taxon>Cytophagia</taxon>
        <taxon>Cytophagales</taxon>
        <taxon>Hymenobacteraceae</taxon>
        <taxon>Hymenobacter</taxon>
    </lineage>
</organism>
<protein>
    <submittedName>
        <fullName evidence="2">ATP-dependent zinc protease</fullName>
    </submittedName>
</protein>
<keyword evidence="2" id="KW-0645">Protease</keyword>
<dbReference type="GO" id="GO:0008233">
    <property type="term" value="F:peptidase activity"/>
    <property type="evidence" value="ECO:0007669"/>
    <property type="project" value="UniProtKB-KW"/>
</dbReference>
<evidence type="ECO:0000313" key="3">
    <source>
        <dbReference type="Proteomes" id="UP000194873"/>
    </source>
</evidence>
<dbReference type="Pfam" id="PF05618">
    <property type="entry name" value="Zn_protease"/>
    <property type="match status" value="1"/>
</dbReference>
<dbReference type="InterPro" id="IPR021109">
    <property type="entry name" value="Peptidase_aspartic_dom_sf"/>
</dbReference>
<dbReference type="PANTHER" id="PTHR38037:SF2">
    <property type="entry name" value="ATP-DEPENDENT ZINC PROTEASE DOMAIN-CONTAINING PROTEIN-RELATED"/>
    <property type="match status" value="1"/>
</dbReference>
<proteinExistence type="predicted"/>
<dbReference type="SUPFAM" id="SSF50630">
    <property type="entry name" value="Acid proteases"/>
    <property type="match status" value="1"/>
</dbReference>
<evidence type="ECO:0000313" key="2">
    <source>
        <dbReference type="EMBL" id="OUJ73045.1"/>
    </source>
</evidence>
<dbReference type="OrthoDB" id="9782977at2"/>
<dbReference type="PANTHER" id="PTHR38037">
    <property type="entry name" value="ZN_PROTEASE DOMAIN-CONTAINING PROTEIN"/>
    <property type="match status" value="1"/>
</dbReference>
<dbReference type="AlphaFoldDB" id="A0A243WCB5"/>
<dbReference type="RefSeq" id="WP_086594802.1">
    <property type="nucleotide sequence ID" value="NZ_MTSE01000007.1"/>
</dbReference>
<comment type="caution">
    <text evidence="2">The sequence shown here is derived from an EMBL/GenBank/DDBJ whole genome shotgun (WGS) entry which is preliminary data.</text>
</comment>
<name>A0A243WCB5_9BACT</name>
<dbReference type="Proteomes" id="UP000194873">
    <property type="component" value="Unassembled WGS sequence"/>
</dbReference>
<keyword evidence="3" id="KW-1185">Reference proteome</keyword>
<sequence length="159" mass="18305">MKKKKHVPKRIIGRLELVDFPQFQIEGVEAKIDTGAYTGAIHCTNMQVIKLADGQTRLRVNLLDDAHPNFDGYLMEFTDFSLRTIKSSIGEAQRRYVIRTVIRLFEEDFTTEFSLSDRSDMKYPVLIGRSLLRRGGFLVDVSKRYEAQKKRFAPGGMRS</sequence>
<reference evidence="2 3" key="1">
    <citation type="submission" date="2017-01" db="EMBL/GenBank/DDBJ databases">
        <title>A new Hymenobacter.</title>
        <authorList>
            <person name="Liang Y."/>
            <person name="Feng F."/>
        </authorList>
    </citation>
    <scope>NUCLEOTIDE SEQUENCE [LARGE SCALE GENOMIC DNA]</scope>
    <source>
        <strain evidence="2">MIMBbqt21</strain>
    </source>
</reference>
<dbReference type="EMBL" id="MTSE01000007">
    <property type="protein sequence ID" value="OUJ73045.1"/>
    <property type="molecule type" value="Genomic_DNA"/>
</dbReference>
<gene>
    <name evidence="2" type="ORF">BXP70_14465</name>
</gene>
<feature type="domain" description="Retropepsin-like aspartic endopeptidase" evidence="1">
    <location>
        <begin position="11"/>
        <end position="149"/>
    </location>
</feature>
<dbReference type="InterPro" id="IPR008503">
    <property type="entry name" value="Asp_endopeptidase"/>
</dbReference>
<evidence type="ECO:0000259" key="1">
    <source>
        <dbReference type="Pfam" id="PF05618"/>
    </source>
</evidence>
<dbReference type="Gene3D" id="2.40.70.10">
    <property type="entry name" value="Acid Proteases"/>
    <property type="match status" value="1"/>
</dbReference>
<keyword evidence="2" id="KW-0378">Hydrolase</keyword>